<dbReference type="Pfam" id="PF03129">
    <property type="entry name" value="HGTP_anticodon"/>
    <property type="match status" value="1"/>
</dbReference>
<dbReference type="Gene3D" id="3.40.50.800">
    <property type="entry name" value="Anticodon-binding domain"/>
    <property type="match status" value="1"/>
</dbReference>
<evidence type="ECO:0000256" key="4">
    <source>
        <dbReference type="ARBA" id="ARBA00030619"/>
    </source>
</evidence>
<gene>
    <name evidence="8" type="ORF">METZ01_LOCUS493850</name>
</gene>
<dbReference type="GO" id="GO:0000166">
    <property type="term" value="F:nucleotide binding"/>
    <property type="evidence" value="ECO:0007669"/>
    <property type="project" value="UniProtKB-KW"/>
</dbReference>
<dbReference type="InterPro" id="IPR004516">
    <property type="entry name" value="HisRS/HisZ"/>
</dbReference>
<evidence type="ECO:0000256" key="1">
    <source>
        <dbReference type="ARBA" id="ARBA00008226"/>
    </source>
</evidence>
<dbReference type="PANTHER" id="PTHR43707">
    <property type="entry name" value="HISTIDYL-TRNA SYNTHETASE"/>
    <property type="match status" value="1"/>
</dbReference>
<accession>A0A383D8Y4</accession>
<dbReference type="InterPro" id="IPR036621">
    <property type="entry name" value="Anticodon-bd_dom_sf"/>
</dbReference>
<dbReference type="GO" id="GO:0004821">
    <property type="term" value="F:histidine-tRNA ligase activity"/>
    <property type="evidence" value="ECO:0007669"/>
    <property type="project" value="UniProtKB-EC"/>
</dbReference>
<dbReference type="EMBL" id="UINC01215354">
    <property type="protein sequence ID" value="SVE40996.1"/>
    <property type="molecule type" value="Genomic_DNA"/>
</dbReference>
<keyword evidence="3" id="KW-0547">Nucleotide-binding</keyword>
<reference evidence="8" key="1">
    <citation type="submission" date="2018-05" db="EMBL/GenBank/DDBJ databases">
        <authorList>
            <person name="Lanie J.A."/>
            <person name="Ng W.-L."/>
            <person name="Kazmierczak K.M."/>
            <person name="Andrzejewski T.M."/>
            <person name="Davidsen T.M."/>
            <person name="Wayne K.J."/>
            <person name="Tettelin H."/>
            <person name="Glass J.I."/>
            <person name="Rusch D."/>
            <person name="Podicherti R."/>
            <person name="Tsui H.-C.T."/>
            <person name="Winkler M.E."/>
        </authorList>
    </citation>
    <scope>NUCLEOTIDE SEQUENCE</scope>
</reference>
<dbReference type="Pfam" id="PF13393">
    <property type="entry name" value="tRNA-synt_His"/>
    <property type="match status" value="1"/>
</dbReference>
<feature type="non-terminal residue" evidence="8">
    <location>
        <position position="1"/>
    </location>
</feature>
<name>A0A383D8Y4_9ZZZZ</name>
<sequence>GLSFQLNSTGCPVCRPEYLKALSAYYADYADEICEDCQRRLAKNPLRLLDCKNRPCRSIIENAPQIIYSLCMECSDHFGELKSYLDALERPYTINNRLVRGLDYYTKTVFEVWVEGIGAQSAICGGGRYDGLTEMIGGPPTPAIGFASGMDRVLLTMKHQGIAPSGIPKPTVGVAYLGSDAKAGAVMLVQTLREQQVGTTALWENRSLKAQMKHADRIGVDFTLILGEDEIAAGTVT</sequence>
<dbReference type="SUPFAM" id="SSF52954">
    <property type="entry name" value="Class II aaRS ABD-related"/>
    <property type="match status" value="1"/>
</dbReference>
<dbReference type="Gene3D" id="3.30.930.10">
    <property type="entry name" value="Bira Bifunctional Protein, Domain 2"/>
    <property type="match status" value="1"/>
</dbReference>
<dbReference type="GO" id="GO:0006427">
    <property type="term" value="P:histidyl-tRNA aminoacylation"/>
    <property type="evidence" value="ECO:0007669"/>
    <property type="project" value="TreeGrafter"/>
</dbReference>
<evidence type="ECO:0000256" key="2">
    <source>
        <dbReference type="ARBA" id="ARBA00012815"/>
    </source>
</evidence>
<dbReference type="SUPFAM" id="SSF55681">
    <property type="entry name" value="Class II aaRS and biotin synthetases"/>
    <property type="match status" value="1"/>
</dbReference>
<evidence type="ECO:0000313" key="8">
    <source>
        <dbReference type="EMBL" id="SVE40996.1"/>
    </source>
</evidence>
<dbReference type="InterPro" id="IPR041715">
    <property type="entry name" value="HisRS-like_core"/>
</dbReference>
<dbReference type="InterPro" id="IPR045864">
    <property type="entry name" value="aa-tRNA-synth_II/BPL/LPL"/>
</dbReference>
<feature type="domain" description="Anticodon-binding" evidence="6">
    <location>
        <begin position="172"/>
        <end position="237"/>
    </location>
</feature>
<evidence type="ECO:0000256" key="5">
    <source>
        <dbReference type="ARBA" id="ARBA00047639"/>
    </source>
</evidence>
<protein>
    <recommendedName>
        <fullName evidence="2">histidine--tRNA ligase</fullName>
        <ecNumber evidence="2">6.1.1.21</ecNumber>
    </recommendedName>
    <alternativeName>
        <fullName evidence="4">Histidyl-tRNA synthetase</fullName>
    </alternativeName>
</protein>
<feature type="non-terminal residue" evidence="8">
    <location>
        <position position="237"/>
    </location>
</feature>
<proteinExistence type="inferred from homology"/>
<comment type="similarity">
    <text evidence="1">Belongs to the class-II aminoacyl-tRNA synthetase family.</text>
</comment>
<dbReference type="GO" id="GO:0005737">
    <property type="term" value="C:cytoplasm"/>
    <property type="evidence" value="ECO:0007669"/>
    <property type="project" value="InterPro"/>
</dbReference>
<dbReference type="InterPro" id="IPR004154">
    <property type="entry name" value="Anticodon-bd"/>
</dbReference>
<evidence type="ECO:0000256" key="3">
    <source>
        <dbReference type="ARBA" id="ARBA00022741"/>
    </source>
</evidence>
<organism evidence="8">
    <name type="scientific">marine metagenome</name>
    <dbReference type="NCBI Taxonomy" id="408172"/>
    <lineage>
        <taxon>unclassified sequences</taxon>
        <taxon>metagenomes</taxon>
        <taxon>ecological metagenomes</taxon>
    </lineage>
</organism>
<evidence type="ECO:0000259" key="7">
    <source>
        <dbReference type="Pfam" id="PF13393"/>
    </source>
</evidence>
<dbReference type="AlphaFoldDB" id="A0A383D8Y4"/>
<dbReference type="PANTHER" id="PTHR43707:SF1">
    <property type="entry name" value="HISTIDINE--TRNA LIGASE, MITOCHONDRIAL-RELATED"/>
    <property type="match status" value="1"/>
</dbReference>
<feature type="domain" description="Class II Histidinyl-tRNA synthetase (HisRS)-like catalytic core" evidence="7">
    <location>
        <begin position="72"/>
        <end position="153"/>
    </location>
</feature>
<comment type="catalytic activity">
    <reaction evidence="5">
        <text>tRNA(His) + L-histidine + ATP = L-histidyl-tRNA(His) + AMP + diphosphate + H(+)</text>
        <dbReference type="Rhea" id="RHEA:17313"/>
        <dbReference type="Rhea" id="RHEA-COMP:9665"/>
        <dbReference type="Rhea" id="RHEA-COMP:9689"/>
        <dbReference type="ChEBI" id="CHEBI:15378"/>
        <dbReference type="ChEBI" id="CHEBI:30616"/>
        <dbReference type="ChEBI" id="CHEBI:33019"/>
        <dbReference type="ChEBI" id="CHEBI:57595"/>
        <dbReference type="ChEBI" id="CHEBI:78442"/>
        <dbReference type="ChEBI" id="CHEBI:78527"/>
        <dbReference type="ChEBI" id="CHEBI:456215"/>
        <dbReference type="EC" id="6.1.1.21"/>
    </reaction>
</comment>
<dbReference type="EC" id="6.1.1.21" evidence="2"/>
<evidence type="ECO:0000259" key="6">
    <source>
        <dbReference type="Pfam" id="PF03129"/>
    </source>
</evidence>